<dbReference type="GO" id="GO:0005634">
    <property type="term" value="C:nucleus"/>
    <property type="evidence" value="ECO:0007669"/>
    <property type="project" value="InterPro"/>
</dbReference>
<dbReference type="PROSITE" id="PS52001">
    <property type="entry name" value="AD"/>
    <property type="match status" value="1"/>
</dbReference>
<keyword evidence="4" id="KW-1185">Reference proteome</keyword>
<dbReference type="GeneTree" id="ENSGT00390000006712"/>
<name>A0A8C5AX49_GADMO</name>
<dbReference type="InterPro" id="IPR047574">
    <property type="entry name" value="AD"/>
</dbReference>
<dbReference type="PANTHER" id="PTHR14710">
    <property type="entry name" value="GEM-ASSOCIATED PROTEIN 6"/>
    <property type="match status" value="1"/>
</dbReference>
<dbReference type="PANTHER" id="PTHR14710:SF2">
    <property type="entry name" value="GEM-ASSOCIATED PROTEIN 6"/>
    <property type="match status" value="1"/>
</dbReference>
<evidence type="ECO:0000256" key="1">
    <source>
        <dbReference type="SAM" id="MobiDB-lite"/>
    </source>
</evidence>
<dbReference type="AlphaFoldDB" id="A0A8C5AX49"/>
<proteinExistence type="predicted"/>
<dbReference type="RefSeq" id="XP_030206708.1">
    <property type="nucleotide sequence ID" value="XM_030350848.1"/>
</dbReference>
<dbReference type="InterPro" id="IPR009422">
    <property type="entry name" value="Gemin6"/>
</dbReference>
<dbReference type="OMA" id="LEWEDYV"/>
<dbReference type="Pfam" id="PF06372">
    <property type="entry name" value="Gemin6"/>
    <property type="match status" value="1"/>
</dbReference>
<feature type="domain" description="AD" evidence="2">
    <location>
        <begin position="73"/>
        <end position="169"/>
    </location>
</feature>
<dbReference type="InterPro" id="IPR046857">
    <property type="entry name" value="Gemin6_Sm-like_dom"/>
</dbReference>
<dbReference type="GeneID" id="115539946"/>
<dbReference type="Ensembl" id="ENSGMOT00000041947.1">
    <property type="protein sequence ID" value="ENSGMOP00000038016.1"/>
    <property type="gene ID" value="ENSGMOG00000025991.1"/>
</dbReference>
<dbReference type="Gene3D" id="2.30.30.100">
    <property type="match status" value="1"/>
</dbReference>
<dbReference type="GO" id="GO:0032797">
    <property type="term" value="C:SMN complex"/>
    <property type="evidence" value="ECO:0007669"/>
    <property type="project" value="TreeGrafter"/>
</dbReference>
<dbReference type="Pfam" id="PF20417">
    <property type="entry name" value="Gemin6_C"/>
    <property type="match status" value="1"/>
</dbReference>
<dbReference type="GO" id="GO:0000387">
    <property type="term" value="P:spliceosomal snRNP assembly"/>
    <property type="evidence" value="ECO:0007669"/>
    <property type="project" value="TreeGrafter"/>
</dbReference>
<organism evidence="3 4">
    <name type="scientific">Gadus morhua</name>
    <name type="common">Atlantic cod</name>
    <dbReference type="NCBI Taxonomy" id="8049"/>
    <lineage>
        <taxon>Eukaryota</taxon>
        <taxon>Metazoa</taxon>
        <taxon>Chordata</taxon>
        <taxon>Craniata</taxon>
        <taxon>Vertebrata</taxon>
        <taxon>Euteleostomi</taxon>
        <taxon>Actinopterygii</taxon>
        <taxon>Neopterygii</taxon>
        <taxon>Teleostei</taxon>
        <taxon>Neoteleostei</taxon>
        <taxon>Acanthomorphata</taxon>
        <taxon>Zeiogadaria</taxon>
        <taxon>Gadariae</taxon>
        <taxon>Gadiformes</taxon>
        <taxon>Gadoidei</taxon>
        <taxon>Gadidae</taxon>
        <taxon>Gadus</taxon>
    </lineage>
</organism>
<protein>
    <recommendedName>
        <fullName evidence="2">AD domain-containing protein</fullName>
    </recommendedName>
</protein>
<evidence type="ECO:0000313" key="4">
    <source>
        <dbReference type="Proteomes" id="UP000694546"/>
    </source>
</evidence>
<reference evidence="3" key="2">
    <citation type="submission" date="2025-09" db="UniProtKB">
        <authorList>
            <consortium name="Ensembl"/>
        </authorList>
    </citation>
    <scope>IDENTIFICATION</scope>
</reference>
<accession>A0A8C5AX49</accession>
<dbReference type="GO" id="GO:0000245">
    <property type="term" value="P:spliceosomal complex assembly"/>
    <property type="evidence" value="ECO:0007669"/>
    <property type="project" value="InterPro"/>
</dbReference>
<evidence type="ECO:0000313" key="3">
    <source>
        <dbReference type="Ensembl" id="ENSGMOP00000038016.1"/>
    </source>
</evidence>
<evidence type="ECO:0000259" key="2">
    <source>
        <dbReference type="PROSITE" id="PS52001"/>
    </source>
</evidence>
<dbReference type="InterPro" id="IPR046856">
    <property type="entry name" value="Gemin6_C"/>
</dbReference>
<dbReference type="CDD" id="cd11676">
    <property type="entry name" value="Gemin6"/>
    <property type="match status" value="1"/>
</dbReference>
<reference evidence="3" key="1">
    <citation type="submission" date="2025-08" db="UniProtKB">
        <authorList>
            <consortium name="Ensembl"/>
        </authorList>
    </citation>
    <scope>IDENTIFICATION</scope>
</reference>
<sequence length="201" mass="21921">MSTTSAWRQQTPRDWEHYVNKQVTVTAHGQQQHRGWLHTVDPVTASVVLVQLGEAAGGCSVSVVMGHAVEQVEVVGEADEETAMRLSSLFRSEAPELRGSVEDVKRRREELRGWLQQNRVPVEEVGEDLLVAGVLTVRPPYAEQDCFSSNQMVLARIQGLLARMPTPAGQSCDQPAADGQQSCDQPAADGQQSCDQPSAGF</sequence>
<dbReference type="Proteomes" id="UP000694546">
    <property type="component" value="Chromosome 3"/>
</dbReference>
<gene>
    <name evidence="3" type="primary">gemin6</name>
</gene>
<feature type="region of interest" description="Disordered" evidence="1">
    <location>
        <begin position="166"/>
        <end position="201"/>
    </location>
</feature>
<dbReference type="OrthoDB" id="77463at2759"/>
<feature type="compositionally biased region" description="Polar residues" evidence="1">
    <location>
        <begin position="168"/>
        <end position="201"/>
    </location>
</feature>